<organism evidence="2 3">
    <name type="scientific">Polaribacter pacificus</name>
    <dbReference type="NCBI Taxonomy" id="1775173"/>
    <lineage>
        <taxon>Bacteria</taxon>
        <taxon>Pseudomonadati</taxon>
        <taxon>Bacteroidota</taxon>
        <taxon>Flavobacteriia</taxon>
        <taxon>Flavobacteriales</taxon>
        <taxon>Flavobacteriaceae</taxon>
    </lineage>
</organism>
<reference evidence="2" key="1">
    <citation type="journal article" date="2014" name="Int. J. Syst. Evol. Microbiol.">
        <title>Complete genome sequence of Corynebacterium casei LMG S-19264T (=DSM 44701T), isolated from a smear-ripened cheese.</title>
        <authorList>
            <consortium name="US DOE Joint Genome Institute (JGI-PGF)"/>
            <person name="Walter F."/>
            <person name="Albersmeier A."/>
            <person name="Kalinowski J."/>
            <person name="Ruckert C."/>
        </authorList>
    </citation>
    <scope>NUCLEOTIDE SEQUENCE</scope>
    <source>
        <strain evidence="2">CGMCC 1.15763</strain>
    </source>
</reference>
<feature type="signal peptide" evidence="1">
    <location>
        <begin position="1"/>
        <end position="20"/>
    </location>
</feature>
<dbReference type="Pfam" id="PF18950">
    <property type="entry name" value="DUF5694"/>
    <property type="match status" value="1"/>
</dbReference>
<protein>
    <recommendedName>
        <fullName evidence="4">TraB family protein</fullName>
    </recommendedName>
</protein>
<dbReference type="Proteomes" id="UP000633278">
    <property type="component" value="Unassembled WGS sequence"/>
</dbReference>
<keyword evidence="1" id="KW-0732">Signal</keyword>
<evidence type="ECO:0000313" key="3">
    <source>
        <dbReference type="Proteomes" id="UP000633278"/>
    </source>
</evidence>
<feature type="chain" id="PRO_5037134120" description="TraB family protein" evidence="1">
    <location>
        <begin position="21"/>
        <end position="316"/>
    </location>
</feature>
<gene>
    <name evidence="2" type="ORF">GCM10011416_16330</name>
</gene>
<dbReference type="InterPro" id="IPR043749">
    <property type="entry name" value="DUF5694"/>
</dbReference>
<name>A0A917MG21_9FLAO</name>
<dbReference type="AlphaFoldDB" id="A0A917MG21"/>
<dbReference type="RefSeq" id="WP_188598834.1">
    <property type="nucleotide sequence ID" value="NZ_BMJW01000002.1"/>
</dbReference>
<sequence>MKTQITFIAAFILSIFITSAQNKQQEIIIIGTMHTVPKIVKNSYKPMLRFAKKYKPEAIYVESPMANDSISWEYLKDGWSTGYKRFYKLSDSLKKTFDFNEAKFNSLLNKEFVDMNQQDLDYLINSFIYKRDNGNYELYSYIKKYGVQGAKKPTRHEDGDLTYKLALAMNQKLVINVDDQQTNKEYHIGWDKCNKEGVSNGNNKANNVLNKKNYNSAILPAIFRGLGKHTNKRKSLQQLHDMASFSYVVTDTEGCKEGRKYFDERNMRIAKNIAAQVLNSDKQKHMVIIGAAHVIGLEKEFKEKYPNLKVVLMNEY</sequence>
<proteinExistence type="predicted"/>
<evidence type="ECO:0000313" key="2">
    <source>
        <dbReference type="EMBL" id="GGG98823.1"/>
    </source>
</evidence>
<keyword evidence="3" id="KW-1185">Reference proteome</keyword>
<accession>A0A917MG21</accession>
<reference evidence="2" key="2">
    <citation type="submission" date="2020-09" db="EMBL/GenBank/DDBJ databases">
        <authorList>
            <person name="Sun Q."/>
            <person name="Zhou Y."/>
        </authorList>
    </citation>
    <scope>NUCLEOTIDE SEQUENCE</scope>
    <source>
        <strain evidence="2">CGMCC 1.15763</strain>
    </source>
</reference>
<dbReference type="EMBL" id="BMJW01000002">
    <property type="protein sequence ID" value="GGG98823.1"/>
    <property type="molecule type" value="Genomic_DNA"/>
</dbReference>
<evidence type="ECO:0000256" key="1">
    <source>
        <dbReference type="SAM" id="SignalP"/>
    </source>
</evidence>
<evidence type="ECO:0008006" key="4">
    <source>
        <dbReference type="Google" id="ProtNLM"/>
    </source>
</evidence>
<comment type="caution">
    <text evidence="2">The sequence shown here is derived from an EMBL/GenBank/DDBJ whole genome shotgun (WGS) entry which is preliminary data.</text>
</comment>